<keyword evidence="5" id="KW-0732">Signal</keyword>
<dbReference type="SMART" id="SM00181">
    <property type="entry name" value="EGF"/>
    <property type="match status" value="2"/>
</dbReference>
<dbReference type="AlphaFoldDB" id="A0A9W7GH42"/>
<sequence>MTPLLPLLPLLLSLLPSPSLGQGCASLTNCQGHGTCTTATGKCVCYEGFSGDACQRMLCPNDCSGHGQCLNVKRMATMTNALPLSNATTYAGYESTHTWDEDMVYGCVCDSSWTVGLGSGEVQEPEWFGNDCSLRHCPSGNDPRTAANELDCNAKKASWSYEKGKTGNLCHVDCSNRGTCDYRTGKCACYNGYFGQACDQMDALAHE</sequence>
<evidence type="ECO:0000259" key="6">
    <source>
        <dbReference type="PROSITE" id="PS50026"/>
    </source>
</evidence>
<evidence type="ECO:0000256" key="1">
    <source>
        <dbReference type="ARBA" id="ARBA00022536"/>
    </source>
</evidence>
<evidence type="ECO:0000256" key="4">
    <source>
        <dbReference type="PROSITE-ProRule" id="PRU00076"/>
    </source>
</evidence>
<dbReference type="PANTHER" id="PTHR11219">
    <property type="entry name" value="TENEURIN AND N-ACETYLGLUCOSAMINE-1-PHOSPHODIESTER ALPHA-N-ACETYLGLUCOSAMINIDASE"/>
    <property type="match status" value="1"/>
</dbReference>
<dbReference type="Pfam" id="PF07974">
    <property type="entry name" value="EGF_2"/>
    <property type="match status" value="1"/>
</dbReference>
<evidence type="ECO:0000313" key="8">
    <source>
        <dbReference type="Proteomes" id="UP001165065"/>
    </source>
</evidence>
<dbReference type="Gene3D" id="2.10.25.10">
    <property type="entry name" value="Laminin"/>
    <property type="match status" value="1"/>
</dbReference>
<evidence type="ECO:0000256" key="5">
    <source>
        <dbReference type="SAM" id="SignalP"/>
    </source>
</evidence>
<dbReference type="Pfam" id="PF23106">
    <property type="entry name" value="EGF_Teneurin"/>
    <property type="match status" value="1"/>
</dbReference>
<protein>
    <recommendedName>
        <fullName evidence="6">EGF-like domain-containing protein</fullName>
    </recommendedName>
</protein>
<comment type="caution">
    <text evidence="7">The sequence shown here is derived from an EMBL/GenBank/DDBJ whole genome shotgun (WGS) entry which is preliminary data.</text>
</comment>
<keyword evidence="3 4" id="KW-1015">Disulfide bond</keyword>
<dbReference type="InterPro" id="IPR013111">
    <property type="entry name" value="EGF_extracell"/>
</dbReference>
<feature type="disulfide bond" evidence="4">
    <location>
        <begin position="189"/>
        <end position="198"/>
    </location>
</feature>
<evidence type="ECO:0000313" key="7">
    <source>
        <dbReference type="EMBL" id="GMI43990.1"/>
    </source>
</evidence>
<dbReference type="InterPro" id="IPR000742">
    <property type="entry name" value="EGF"/>
</dbReference>
<feature type="disulfide bond" evidence="4">
    <location>
        <begin position="170"/>
        <end position="180"/>
    </location>
</feature>
<feature type="domain" description="EGF-like" evidence="6">
    <location>
        <begin position="166"/>
        <end position="199"/>
    </location>
</feature>
<reference evidence="8" key="1">
    <citation type="journal article" date="2023" name="Commun. Biol.">
        <title>Genome analysis of Parmales, the sister group of diatoms, reveals the evolutionary specialization of diatoms from phago-mixotrophs to photoautotrophs.</title>
        <authorList>
            <person name="Ban H."/>
            <person name="Sato S."/>
            <person name="Yoshikawa S."/>
            <person name="Yamada K."/>
            <person name="Nakamura Y."/>
            <person name="Ichinomiya M."/>
            <person name="Sato N."/>
            <person name="Blanc-Mathieu R."/>
            <person name="Endo H."/>
            <person name="Kuwata A."/>
            <person name="Ogata H."/>
        </authorList>
    </citation>
    <scope>NUCLEOTIDE SEQUENCE [LARGE SCALE GENOMIC DNA]</scope>
</reference>
<evidence type="ECO:0000256" key="3">
    <source>
        <dbReference type="ARBA" id="ARBA00023157"/>
    </source>
</evidence>
<keyword evidence="1 4" id="KW-0245">EGF-like domain</keyword>
<accession>A0A9W7GH42</accession>
<feature type="chain" id="PRO_5040937868" description="EGF-like domain-containing protein" evidence="5">
    <location>
        <begin position="22"/>
        <end position="207"/>
    </location>
</feature>
<proteinExistence type="predicted"/>
<comment type="caution">
    <text evidence="4">Lacks conserved residue(s) required for the propagation of feature annotation.</text>
</comment>
<organism evidence="7 8">
    <name type="scientific">Triparma columacea</name>
    <dbReference type="NCBI Taxonomy" id="722753"/>
    <lineage>
        <taxon>Eukaryota</taxon>
        <taxon>Sar</taxon>
        <taxon>Stramenopiles</taxon>
        <taxon>Ochrophyta</taxon>
        <taxon>Bolidophyceae</taxon>
        <taxon>Parmales</taxon>
        <taxon>Triparmaceae</taxon>
        <taxon>Triparma</taxon>
    </lineage>
</organism>
<evidence type="ECO:0000256" key="2">
    <source>
        <dbReference type="ARBA" id="ARBA00022737"/>
    </source>
</evidence>
<dbReference type="InterPro" id="IPR051216">
    <property type="entry name" value="Teneurin"/>
</dbReference>
<dbReference type="PROSITE" id="PS00022">
    <property type="entry name" value="EGF_1"/>
    <property type="match status" value="2"/>
</dbReference>
<dbReference type="PROSITE" id="PS50026">
    <property type="entry name" value="EGF_3"/>
    <property type="match status" value="2"/>
</dbReference>
<name>A0A9W7GH42_9STRA</name>
<dbReference type="EMBL" id="BRYA01001465">
    <property type="protein sequence ID" value="GMI43990.1"/>
    <property type="molecule type" value="Genomic_DNA"/>
</dbReference>
<keyword evidence="8" id="KW-1185">Reference proteome</keyword>
<feature type="disulfide bond" evidence="4">
    <location>
        <begin position="45"/>
        <end position="54"/>
    </location>
</feature>
<dbReference type="PANTHER" id="PTHR11219:SF69">
    <property type="entry name" value="TENEURIN-A"/>
    <property type="match status" value="1"/>
</dbReference>
<dbReference type="OrthoDB" id="18487at2759"/>
<dbReference type="PRINTS" id="PR00011">
    <property type="entry name" value="EGFLAMININ"/>
</dbReference>
<feature type="domain" description="EGF-like" evidence="6">
    <location>
        <begin position="20"/>
        <end position="55"/>
    </location>
</feature>
<keyword evidence="2" id="KW-0677">Repeat</keyword>
<dbReference type="Proteomes" id="UP001165065">
    <property type="component" value="Unassembled WGS sequence"/>
</dbReference>
<gene>
    <name evidence="7" type="ORF">TrCOL_g5075</name>
</gene>
<feature type="signal peptide" evidence="5">
    <location>
        <begin position="1"/>
        <end position="21"/>
    </location>
</feature>
<dbReference type="PROSITE" id="PS01186">
    <property type="entry name" value="EGF_2"/>
    <property type="match status" value="2"/>
</dbReference>